<proteinExistence type="predicted"/>
<sequence length="168" mass="19006">MGLGDWLDAPFGDYLKADTTLNKEIRELMVQEFVKLNDKPIGYTHQVSEIADVSLLLSGYTTGYSLLHGTERTVGGFAYQGTIIKRGPRCYDGDMTFIWNDKIDPNHIYILDSIFSAGAKMAFAFMPKDYIIRIKFNGTFQAEITADSNGYFHFTGYPRDNPMIDMVD</sequence>
<reference evidence="1" key="1">
    <citation type="submission" date="2019-08" db="EMBL/GenBank/DDBJ databases">
        <authorList>
            <person name="Kucharzyk K."/>
            <person name="Murdoch R.W."/>
            <person name="Higgins S."/>
            <person name="Loffler F."/>
        </authorList>
    </citation>
    <scope>NUCLEOTIDE SEQUENCE</scope>
</reference>
<protein>
    <submittedName>
        <fullName evidence="1">Uncharacterized protein</fullName>
    </submittedName>
</protein>
<comment type="caution">
    <text evidence="1">The sequence shown here is derived from an EMBL/GenBank/DDBJ whole genome shotgun (WGS) entry which is preliminary data.</text>
</comment>
<dbReference type="AlphaFoldDB" id="A0A645G5G9"/>
<name>A0A645G5G9_9ZZZZ</name>
<gene>
    <name evidence="1" type="ORF">SDC9_166620</name>
</gene>
<accession>A0A645G5G9</accession>
<evidence type="ECO:0000313" key="1">
    <source>
        <dbReference type="EMBL" id="MPN19253.1"/>
    </source>
</evidence>
<dbReference type="EMBL" id="VSSQ01066776">
    <property type="protein sequence ID" value="MPN19253.1"/>
    <property type="molecule type" value="Genomic_DNA"/>
</dbReference>
<organism evidence="1">
    <name type="scientific">bioreactor metagenome</name>
    <dbReference type="NCBI Taxonomy" id="1076179"/>
    <lineage>
        <taxon>unclassified sequences</taxon>
        <taxon>metagenomes</taxon>
        <taxon>ecological metagenomes</taxon>
    </lineage>
</organism>